<proteinExistence type="predicted"/>
<dbReference type="Pfam" id="PF00078">
    <property type="entry name" value="RVT_1"/>
    <property type="match status" value="1"/>
</dbReference>
<reference evidence="2" key="2">
    <citation type="submission" date="2025-08" db="UniProtKB">
        <authorList>
            <consortium name="Ensembl"/>
        </authorList>
    </citation>
    <scope>IDENTIFICATION</scope>
</reference>
<reference evidence="2" key="3">
    <citation type="submission" date="2025-09" db="UniProtKB">
        <authorList>
            <consortium name="Ensembl"/>
        </authorList>
    </citation>
    <scope>IDENTIFICATION</scope>
</reference>
<dbReference type="InterPro" id="IPR000477">
    <property type="entry name" value="RT_dom"/>
</dbReference>
<dbReference type="GeneTree" id="ENSGT01150000286925"/>
<accession>A0AAR2M6E9</accession>
<protein>
    <recommendedName>
        <fullName evidence="1">Reverse transcriptase domain-containing protein</fullName>
    </recommendedName>
</protein>
<dbReference type="SUPFAM" id="SSF56672">
    <property type="entry name" value="DNA/RNA polymerases"/>
    <property type="match status" value="1"/>
</dbReference>
<feature type="domain" description="Reverse transcriptase" evidence="1">
    <location>
        <begin position="1"/>
        <end position="174"/>
    </location>
</feature>
<sequence length="373" mass="43072">MEYYSLFYTSESSKNELLFDSFFSKVTLPTIDEQFALDLERPFSKTNNNMSSFFPLGCGTRQGCPLSPSLFALMIEPLAVAIRSDSTIKGIRRGESEHKVSLYADDTLLYVSEPLKTLPQILSLLGSFGKISGYKINLQKSELLPINTAARLITFDSLPFKLSKDKFKYLGIWVTNNYKHLYKANFIPLMDSIKQDFKRWRTLPISLGGRINTVKMNILPRFLYLFQCVLIFLTKSFFLLIDKLISAFIWNGKNARIRKSILQRHREHGGLSLPNFQYYYWAANARSMLYWFKSYIDGPEWLSLENLSCQPASLHALLCSTFPSPHPVCKCSLNPVVKHSLKIWGQFRRHFSLNDISVHAPIAKNHVYSFYYR</sequence>
<keyword evidence="3" id="KW-1185">Reference proteome</keyword>
<dbReference type="InterPro" id="IPR043502">
    <property type="entry name" value="DNA/RNA_pol_sf"/>
</dbReference>
<dbReference type="Ensembl" id="ENSPNAT00000059846.1">
    <property type="protein sequence ID" value="ENSPNAP00000082952.1"/>
    <property type="gene ID" value="ENSPNAG00000037500.1"/>
</dbReference>
<organism evidence="2 3">
    <name type="scientific">Pygocentrus nattereri</name>
    <name type="common">Red-bellied piranha</name>
    <dbReference type="NCBI Taxonomy" id="42514"/>
    <lineage>
        <taxon>Eukaryota</taxon>
        <taxon>Metazoa</taxon>
        <taxon>Chordata</taxon>
        <taxon>Craniata</taxon>
        <taxon>Vertebrata</taxon>
        <taxon>Euteleostomi</taxon>
        <taxon>Actinopterygii</taxon>
        <taxon>Neopterygii</taxon>
        <taxon>Teleostei</taxon>
        <taxon>Ostariophysi</taxon>
        <taxon>Characiformes</taxon>
        <taxon>Characoidei</taxon>
        <taxon>Pygocentrus</taxon>
    </lineage>
</organism>
<evidence type="ECO:0000313" key="3">
    <source>
        <dbReference type="Proteomes" id="UP001501920"/>
    </source>
</evidence>
<dbReference type="PANTHER" id="PTHR31635:SF196">
    <property type="entry name" value="REVERSE TRANSCRIPTASE DOMAIN-CONTAINING PROTEIN-RELATED"/>
    <property type="match status" value="1"/>
</dbReference>
<dbReference type="PROSITE" id="PS50878">
    <property type="entry name" value="RT_POL"/>
    <property type="match status" value="1"/>
</dbReference>
<dbReference type="AlphaFoldDB" id="A0AAR2M6E9"/>
<evidence type="ECO:0000259" key="1">
    <source>
        <dbReference type="PROSITE" id="PS50878"/>
    </source>
</evidence>
<name>A0AAR2M6E9_PYGNA</name>
<dbReference type="PANTHER" id="PTHR31635">
    <property type="entry name" value="REVERSE TRANSCRIPTASE DOMAIN-CONTAINING PROTEIN-RELATED"/>
    <property type="match status" value="1"/>
</dbReference>
<dbReference type="Proteomes" id="UP001501920">
    <property type="component" value="Chromosome 2"/>
</dbReference>
<evidence type="ECO:0000313" key="2">
    <source>
        <dbReference type="Ensembl" id="ENSPNAP00000082952.1"/>
    </source>
</evidence>
<reference evidence="2 3" key="1">
    <citation type="submission" date="2020-10" db="EMBL/GenBank/DDBJ databases">
        <title>Pygocentrus nattereri (red-bellied piranha) genome, fPygNat1, primary haplotype.</title>
        <authorList>
            <person name="Myers G."/>
            <person name="Meyer A."/>
            <person name="Karagic N."/>
            <person name="Pippel M."/>
            <person name="Winkler S."/>
            <person name="Tracey A."/>
            <person name="Wood J."/>
            <person name="Formenti G."/>
            <person name="Howe K."/>
            <person name="Fedrigo O."/>
            <person name="Jarvis E.D."/>
        </authorList>
    </citation>
    <scope>NUCLEOTIDE SEQUENCE [LARGE SCALE GENOMIC DNA]</scope>
</reference>